<feature type="non-terminal residue" evidence="1">
    <location>
        <position position="146"/>
    </location>
</feature>
<name>A0A2V1E0F6_9PLEO</name>
<dbReference type="OrthoDB" id="3501153at2759"/>
<dbReference type="Proteomes" id="UP000244855">
    <property type="component" value="Unassembled WGS sequence"/>
</dbReference>
<gene>
    <name evidence="1" type="ORF">DM02DRAFT_492939</name>
</gene>
<accession>A0A2V1E0F6</accession>
<protein>
    <submittedName>
        <fullName evidence="1">Uncharacterized protein</fullName>
    </submittedName>
</protein>
<reference evidence="1 2" key="1">
    <citation type="journal article" date="2018" name="Sci. Rep.">
        <title>Comparative genomics provides insights into the lifestyle and reveals functional heterogeneity of dark septate endophytic fungi.</title>
        <authorList>
            <person name="Knapp D.G."/>
            <person name="Nemeth J.B."/>
            <person name="Barry K."/>
            <person name="Hainaut M."/>
            <person name="Henrissat B."/>
            <person name="Johnson J."/>
            <person name="Kuo A."/>
            <person name="Lim J.H.P."/>
            <person name="Lipzen A."/>
            <person name="Nolan M."/>
            <person name="Ohm R.A."/>
            <person name="Tamas L."/>
            <person name="Grigoriev I.V."/>
            <person name="Spatafora J.W."/>
            <person name="Nagy L.G."/>
            <person name="Kovacs G.M."/>
        </authorList>
    </citation>
    <scope>NUCLEOTIDE SEQUENCE [LARGE SCALE GENOMIC DNA]</scope>
    <source>
        <strain evidence="1 2">DSE2036</strain>
    </source>
</reference>
<dbReference type="PANTHER" id="PTHR35896">
    <property type="entry name" value="IG-LIKE DOMAIN-CONTAINING PROTEIN"/>
    <property type="match status" value="1"/>
</dbReference>
<dbReference type="InterPro" id="IPR053008">
    <property type="entry name" value="Phomopsin_biosynth_assoc"/>
</dbReference>
<evidence type="ECO:0000313" key="2">
    <source>
        <dbReference type="Proteomes" id="UP000244855"/>
    </source>
</evidence>
<feature type="non-terminal residue" evidence="1">
    <location>
        <position position="1"/>
    </location>
</feature>
<dbReference type="STRING" id="97972.A0A2V1E0F6"/>
<keyword evidence="2" id="KW-1185">Reference proteome</keyword>
<dbReference type="EMBL" id="KZ805325">
    <property type="protein sequence ID" value="PVI03997.1"/>
    <property type="molecule type" value="Genomic_DNA"/>
</dbReference>
<dbReference type="AlphaFoldDB" id="A0A2V1E0F6"/>
<dbReference type="PANTHER" id="PTHR35896:SF3">
    <property type="entry name" value="MAJOR FACILITATOR SUPERFAMILY TRANSPORTER"/>
    <property type="match status" value="1"/>
</dbReference>
<proteinExistence type="predicted"/>
<sequence>LARKAIVLALVTWGIVSLALQVYISIKSHKKISCDCGASIAEALTLDCKYDTMAAAWLPPACRDDELSAEFDRNGPGPDGQWYYWSDPHRKHELTLTELANLADTGEPFFTEWAWHVAHCTYYWRKQDRGKAYMDSADMYGHIVHC</sequence>
<evidence type="ECO:0000313" key="1">
    <source>
        <dbReference type="EMBL" id="PVI03997.1"/>
    </source>
</evidence>
<organism evidence="1 2">
    <name type="scientific">Periconia macrospinosa</name>
    <dbReference type="NCBI Taxonomy" id="97972"/>
    <lineage>
        <taxon>Eukaryota</taxon>
        <taxon>Fungi</taxon>
        <taxon>Dikarya</taxon>
        <taxon>Ascomycota</taxon>
        <taxon>Pezizomycotina</taxon>
        <taxon>Dothideomycetes</taxon>
        <taxon>Pleosporomycetidae</taxon>
        <taxon>Pleosporales</taxon>
        <taxon>Massarineae</taxon>
        <taxon>Periconiaceae</taxon>
        <taxon>Periconia</taxon>
    </lineage>
</organism>